<reference evidence="1 2" key="1">
    <citation type="submission" date="2014-04" db="EMBL/GenBank/DDBJ databases">
        <authorList>
            <consortium name="DOE Joint Genome Institute"/>
            <person name="Kuo A."/>
            <person name="Girlanda M."/>
            <person name="Perotto S."/>
            <person name="Kohler A."/>
            <person name="Nagy L.G."/>
            <person name="Floudas D."/>
            <person name="Copeland A."/>
            <person name="Barry K.W."/>
            <person name="Cichocki N."/>
            <person name="Veneault-Fourrey C."/>
            <person name="LaButti K."/>
            <person name="Lindquist E.A."/>
            <person name="Lipzen A."/>
            <person name="Lundell T."/>
            <person name="Morin E."/>
            <person name="Murat C."/>
            <person name="Sun H."/>
            <person name="Tunlid A."/>
            <person name="Henrissat B."/>
            <person name="Grigoriev I.V."/>
            <person name="Hibbett D.S."/>
            <person name="Martin F."/>
            <person name="Nordberg H.P."/>
            <person name="Cantor M.N."/>
            <person name="Hua S.X."/>
        </authorList>
    </citation>
    <scope>NUCLEOTIDE SEQUENCE [LARGE SCALE GENOMIC DNA]</scope>
    <source>
        <strain evidence="1 2">MUT 4182</strain>
    </source>
</reference>
<dbReference type="Proteomes" id="UP000054248">
    <property type="component" value="Unassembled WGS sequence"/>
</dbReference>
<evidence type="ECO:0000313" key="1">
    <source>
        <dbReference type="EMBL" id="KIO22689.1"/>
    </source>
</evidence>
<name>A0A0C3QD78_9AGAM</name>
<proteinExistence type="predicted"/>
<dbReference type="HOGENOM" id="CLU_2980791_0_0_1"/>
<organism evidence="1 2">
    <name type="scientific">Tulasnella calospora MUT 4182</name>
    <dbReference type="NCBI Taxonomy" id="1051891"/>
    <lineage>
        <taxon>Eukaryota</taxon>
        <taxon>Fungi</taxon>
        <taxon>Dikarya</taxon>
        <taxon>Basidiomycota</taxon>
        <taxon>Agaricomycotina</taxon>
        <taxon>Agaricomycetes</taxon>
        <taxon>Cantharellales</taxon>
        <taxon>Tulasnellaceae</taxon>
        <taxon>Tulasnella</taxon>
    </lineage>
</organism>
<accession>A0A0C3QD78</accession>
<dbReference type="EMBL" id="KN823103">
    <property type="protein sequence ID" value="KIO22689.1"/>
    <property type="molecule type" value="Genomic_DNA"/>
</dbReference>
<evidence type="ECO:0000313" key="2">
    <source>
        <dbReference type="Proteomes" id="UP000054248"/>
    </source>
</evidence>
<gene>
    <name evidence="1" type="ORF">M407DRAFT_116350</name>
</gene>
<reference evidence="2" key="2">
    <citation type="submission" date="2015-01" db="EMBL/GenBank/DDBJ databases">
        <title>Evolutionary Origins and Diversification of the Mycorrhizal Mutualists.</title>
        <authorList>
            <consortium name="DOE Joint Genome Institute"/>
            <consortium name="Mycorrhizal Genomics Consortium"/>
            <person name="Kohler A."/>
            <person name="Kuo A."/>
            <person name="Nagy L.G."/>
            <person name="Floudas D."/>
            <person name="Copeland A."/>
            <person name="Barry K.W."/>
            <person name="Cichocki N."/>
            <person name="Veneault-Fourrey C."/>
            <person name="LaButti K."/>
            <person name="Lindquist E.A."/>
            <person name="Lipzen A."/>
            <person name="Lundell T."/>
            <person name="Morin E."/>
            <person name="Murat C."/>
            <person name="Riley R."/>
            <person name="Ohm R."/>
            <person name="Sun H."/>
            <person name="Tunlid A."/>
            <person name="Henrissat B."/>
            <person name="Grigoriev I.V."/>
            <person name="Hibbett D.S."/>
            <person name="Martin F."/>
        </authorList>
    </citation>
    <scope>NUCLEOTIDE SEQUENCE [LARGE SCALE GENOMIC DNA]</scope>
    <source>
        <strain evidence="2">MUT 4182</strain>
    </source>
</reference>
<keyword evidence="2" id="KW-1185">Reference proteome</keyword>
<protein>
    <submittedName>
        <fullName evidence="1">Uncharacterized protein</fullName>
    </submittedName>
</protein>
<dbReference type="AlphaFoldDB" id="A0A0C3QD78"/>
<sequence>MTFLLLRHHERKWTFILFPCTPIMDACYCIPPTYSLSPNHVFSHIIVFPFLRLFSTRR</sequence>